<sequence>MNMNVHRQIGRMSSQPIDPPPPPPCKPQTTENHEGNYEEPVFFKGNSPRSRLDSYNKPLPPLPNENKPLPPTPEESQENYIDVAGNVDNYDIVQGEYQQLESDDSYENNPISSPVNQTSPVNQYRPPHLHNKPPTPGAKPNMMQQLKQTLEGNKHPPPPPGLKPTSNTFDHKPPTSPINRPKLKTPKPSPKKSHPMPTLQAAYEEPPQVQPAYVDTSVIQAEYLDTSQFEPTQTHNPPMPPPKPAS</sequence>
<keyword evidence="3" id="KW-1185">Reference proteome</keyword>
<feature type="region of interest" description="Disordered" evidence="1">
    <location>
        <begin position="1"/>
        <end position="207"/>
    </location>
</feature>
<reference evidence="2" key="2">
    <citation type="submission" date="2025-08" db="UniProtKB">
        <authorList>
            <consortium name="Ensembl"/>
        </authorList>
    </citation>
    <scope>IDENTIFICATION</scope>
</reference>
<feature type="compositionally biased region" description="Polar residues" evidence="1">
    <location>
        <begin position="142"/>
        <end position="151"/>
    </location>
</feature>
<feature type="compositionally biased region" description="Polar residues" evidence="1">
    <location>
        <begin position="1"/>
        <end position="15"/>
    </location>
</feature>
<proteinExistence type="predicted"/>
<feature type="compositionally biased region" description="Basic residues" evidence="1">
    <location>
        <begin position="181"/>
        <end position="194"/>
    </location>
</feature>
<feature type="compositionally biased region" description="Pro residues" evidence="1">
    <location>
        <begin position="17"/>
        <end position="26"/>
    </location>
</feature>
<dbReference type="Proteomes" id="UP000008144">
    <property type="component" value="Unassembled WGS sequence"/>
</dbReference>
<dbReference type="Ensembl" id="ENSCINT00000037139.1">
    <property type="protein sequence ID" value="ENSCINP00000035106.1"/>
    <property type="gene ID" value="ENSCING00000021595.1"/>
</dbReference>
<dbReference type="InParanoid" id="H2XZM2"/>
<feature type="compositionally biased region" description="Pro residues" evidence="1">
    <location>
        <begin position="58"/>
        <end position="73"/>
    </location>
</feature>
<feature type="region of interest" description="Disordered" evidence="1">
    <location>
        <begin position="221"/>
        <end position="246"/>
    </location>
</feature>
<dbReference type="HOGENOM" id="CLU_1131209_0_0_1"/>
<feature type="compositionally biased region" description="Polar residues" evidence="1">
    <location>
        <begin position="225"/>
        <end position="236"/>
    </location>
</feature>
<evidence type="ECO:0000256" key="1">
    <source>
        <dbReference type="SAM" id="MobiDB-lite"/>
    </source>
</evidence>
<protein>
    <submittedName>
        <fullName evidence="2">Uncharacterized protein</fullName>
    </submittedName>
</protein>
<feature type="compositionally biased region" description="Pro residues" evidence="1">
    <location>
        <begin position="237"/>
        <end position="246"/>
    </location>
</feature>
<reference evidence="3" key="1">
    <citation type="journal article" date="2002" name="Science">
        <title>The draft genome of Ciona intestinalis: insights into chordate and vertebrate origins.</title>
        <authorList>
            <person name="Dehal P."/>
            <person name="Satou Y."/>
            <person name="Campbell R.K."/>
            <person name="Chapman J."/>
            <person name="Degnan B."/>
            <person name="De Tomaso A."/>
            <person name="Davidson B."/>
            <person name="Di Gregorio A."/>
            <person name="Gelpke M."/>
            <person name="Goodstein D.M."/>
            <person name="Harafuji N."/>
            <person name="Hastings K.E."/>
            <person name="Ho I."/>
            <person name="Hotta K."/>
            <person name="Huang W."/>
            <person name="Kawashima T."/>
            <person name="Lemaire P."/>
            <person name="Martinez D."/>
            <person name="Meinertzhagen I.A."/>
            <person name="Necula S."/>
            <person name="Nonaka M."/>
            <person name="Putnam N."/>
            <person name="Rash S."/>
            <person name="Saiga H."/>
            <person name="Satake M."/>
            <person name="Terry A."/>
            <person name="Yamada L."/>
            <person name="Wang H.G."/>
            <person name="Awazu S."/>
            <person name="Azumi K."/>
            <person name="Boore J."/>
            <person name="Branno M."/>
            <person name="Chin-Bow S."/>
            <person name="DeSantis R."/>
            <person name="Doyle S."/>
            <person name="Francino P."/>
            <person name="Keys D.N."/>
            <person name="Haga S."/>
            <person name="Hayashi H."/>
            <person name="Hino K."/>
            <person name="Imai K.S."/>
            <person name="Inaba K."/>
            <person name="Kano S."/>
            <person name="Kobayashi K."/>
            <person name="Kobayashi M."/>
            <person name="Lee B.I."/>
            <person name="Makabe K.W."/>
            <person name="Manohar C."/>
            <person name="Matassi G."/>
            <person name="Medina M."/>
            <person name="Mochizuki Y."/>
            <person name="Mount S."/>
            <person name="Morishita T."/>
            <person name="Miura S."/>
            <person name="Nakayama A."/>
            <person name="Nishizaka S."/>
            <person name="Nomoto H."/>
            <person name="Ohta F."/>
            <person name="Oishi K."/>
            <person name="Rigoutsos I."/>
            <person name="Sano M."/>
            <person name="Sasaki A."/>
            <person name="Sasakura Y."/>
            <person name="Shoguchi E."/>
            <person name="Shin-i T."/>
            <person name="Spagnuolo A."/>
            <person name="Stainier D."/>
            <person name="Suzuki M.M."/>
            <person name="Tassy O."/>
            <person name="Takatori N."/>
            <person name="Tokuoka M."/>
            <person name="Yagi K."/>
            <person name="Yoshizaki F."/>
            <person name="Wada S."/>
            <person name="Zhang C."/>
            <person name="Hyatt P.D."/>
            <person name="Larimer F."/>
            <person name="Detter C."/>
            <person name="Doggett N."/>
            <person name="Glavina T."/>
            <person name="Hawkins T."/>
            <person name="Richardson P."/>
            <person name="Lucas S."/>
            <person name="Kohara Y."/>
            <person name="Levine M."/>
            <person name="Satoh N."/>
            <person name="Rokhsar D.S."/>
        </authorList>
    </citation>
    <scope>NUCLEOTIDE SEQUENCE [LARGE SCALE GENOMIC DNA]</scope>
</reference>
<feature type="compositionally biased region" description="Polar residues" evidence="1">
    <location>
        <begin position="107"/>
        <end position="122"/>
    </location>
</feature>
<dbReference type="AlphaFoldDB" id="H2XZM2"/>
<organism evidence="2 3">
    <name type="scientific">Ciona intestinalis</name>
    <name type="common">Transparent sea squirt</name>
    <name type="synonym">Ascidia intestinalis</name>
    <dbReference type="NCBI Taxonomy" id="7719"/>
    <lineage>
        <taxon>Eukaryota</taxon>
        <taxon>Metazoa</taxon>
        <taxon>Chordata</taxon>
        <taxon>Tunicata</taxon>
        <taxon>Ascidiacea</taxon>
        <taxon>Phlebobranchia</taxon>
        <taxon>Cionidae</taxon>
        <taxon>Ciona</taxon>
    </lineage>
</organism>
<evidence type="ECO:0000313" key="3">
    <source>
        <dbReference type="Proteomes" id="UP000008144"/>
    </source>
</evidence>
<evidence type="ECO:0000313" key="2">
    <source>
        <dbReference type="Ensembl" id="ENSCINP00000035106.1"/>
    </source>
</evidence>
<accession>H2XZM2</accession>
<name>H2XZM2_CIOIN</name>
<reference evidence="2" key="3">
    <citation type="submission" date="2025-09" db="UniProtKB">
        <authorList>
            <consortium name="Ensembl"/>
        </authorList>
    </citation>
    <scope>IDENTIFICATION</scope>
</reference>